<organism evidence="10 11">
    <name type="scientific">Lithospermum erythrorhizon</name>
    <name type="common">Purple gromwell</name>
    <name type="synonym">Lithospermum officinale var. erythrorhizon</name>
    <dbReference type="NCBI Taxonomy" id="34254"/>
    <lineage>
        <taxon>Eukaryota</taxon>
        <taxon>Viridiplantae</taxon>
        <taxon>Streptophyta</taxon>
        <taxon>Embryophyta</taxon>
        <taxon>Tracheophyta</taxon>
        <taxon>Spermatophyta</taxon>
        <taxon>Magnoliopsida</taxon>
        <taxon>eudicotyledons</taxon>
        <taxon>Gunneridae</taxon>
        <taxon>Pentapetalae</taxon>
        <taxon>asterids</taxon>
        <taxon>lamiids</taxon>
        <taxon>Boraginales</taxon>
        <taxon>Boraginaceae</taxon>
        <taxon>Boraginoideae</taxon>
        <taxon>Lithospermeae</taxon>
        <taxon>Lithospermum</taxon>
    </lineage>
</organism>
<dbReference type="GO" id="GO:0030488">
    <property type="term" value="P:tRNA methylation"/>
    <property type="evidence" value="ECO:0007669"/>
    <property type="project" value="TreeGrafter"/>
</dbReference>
<feature type="domain" description="SAM-dependent methyltransferase TRM5/TYW2-type" evidence="9">
    <location>
        <begin position="771"/>
        <end position="1030"/>
    </location>
</feature>
<dbReference type="Gene3D" id="3.30.300.110">
    <property type="entry name" value="Met-10+ protein-like domains"/>
    <property type="match status" value="1"/>
</dbReference>
<accession>A0AAV3Q4L9</accession>
<dbReference type="Gene3D" id="3.40.50.150">
    <property type="entry name" value="Vaccinia Virus protein VP39"/>
    <property type="match status" value="1"/>
</dbReference>
<comment type="caution">
    <text evidence="10">The sequence shown here is derived from an EMBL/GenBank/DDBJ whole genome shotgun (WGS) entry which is preliminary data.</text>
</comment>
<evidence type="ECO:0000256" key="6">
    <source>
        <dbReference type="ARBA" id="ARBA00049202"/>
    </source>
</evidence>
<protein>
    <submittedName>
        <fullName evidence="10">RNA methyltransferase</fullName>
    </submittedName>
</protein>
<gene>
    <name evidence="10" type="ORF">LIER_15483</name>
</gene>
<dbReference type="SUPFAM" id="SSF117281">
    <property type="entry name" value="Kelch motif"/>
    <property type="match status" value="1"/>
</dbReference>
<dbReference type="PANTHER" id="PTHR23245:SF25">
    <property type="entry name" value="TRNA WYBUTOSINE-SYNTHESIZING PROTEIN 2 HOMOLOG"/>
    <property type="match status" value="1"/>
</dbReference>
<dbReference type="FunFam" id="3.40.50.150:FF:000131">
    <property type="entry name" value="tRNA wybutosine-synthesizing protein 2/3/4"/>
    <property type="match status" value="1"/>
</dbReference>
<sequence length="1031" mass="115185">MEFEKRKGYTLASMESPEADKSPKGNLDTPIIPLINTINSHPSYFTTSSCSGRISILSQPKKKAKGGSWLFISHHYPVHPNSVLPLIFNIPIESNQGNFDSAYPQSLVFRFEPLIIAVECRDVEAAQTLVSLAILCGFRESGITSVSKKRVIIGIRCSIRLEVPLGDTNRIMVTPEYVEYLIQVAHEKMEANRKRTDTFYEALLRNGFSKNGDNGQLVNCKEIECSDEKIESLDDISCVGAESNDLDGTQYGSPSVSGYGLSVVQMEIVGQPVERLLIWGHAAFTLEKVYPKKILIFGGFGGIGRHARRNDLLLLDSESGSLEKINLQVAPSPRLGHTCSVVDDVLYIIGGRADPINILNDVWAFNGADNEFRQLQCSGVEFPPRHRHAAAVDGSVIYIFGGIHNDVITSSLYALDTQNLIWSKIYTKGDEPCARHSHTMEAYGSKIYLFGGYNGERALNDLYSFDIQTSMWKKEETTGVPNARFSHMMFVYKNYLGILGGCPINQNHQNLSLLDLQSRLWKNVNLSSLSKQLFVRSTASVIGNNLIIVGGGAACYAFGTKFSETVKINLLPLLRYSNGFVTRKIKEEPIIFQEERPIHKEDNFQHIAKNVEFQNSGTIIGHQMLSSHWVLRLGKKYGKIGKDLLKKFGWLDLCRKVWSEEDGMHICFPVTDTFCSIYTYKANNVGDTFTGLVDKCTLKQFGHETHNSKSISFSMALEMLMACGATKVADQVCKVRKCPTSPLTTMKEAVASLVSDHGLPMQILEQLPSRWERLGDIIVLPVTSFRDPTWDSVNGELWPIVARALGTRRLARQGRVATTGTRDSTLEMLVGDDGWVEHRENGILYSFDSTKCMFSWGNLSEKIRMGSLDCKDEVIVDLFAGIGYFVLPFLVRAGAKRVYACEWNPYAVEALRRNLQANFVGDRCIILEGDNRINAPRGIADRVCLGLLPTSEGSWVTGVRALSDKGGILHIHDNVKDSDETTWAEHVVNSILEISKSEGHNWEVSMEHIERVKWYAPHIRHLVADVRCKKV</sequence>
<dbReference type="Pfam" id="PF24681">
    <property type="entry name" value="Kelch_KLHDC2_KLHL20_DRC7"/>
    <property type="match status" value="1"/>
</dbReference>
<dbReference type="GO" id="GO:0008175">
    <property type="term" value="F:tRNA methyltransferase activity"/>
    <property type="evidence" value="ECO:0007669"/>
    <property type="project" value="TreeGrafter"/>
</dbReference>
<evidence type="ECO:0000313" key="11">
    <source>
        <dbReference type="Proteomes" id="UP001454036"/>
    </source>
</evidence>
<dbReference type="InterPro" id="IPR030382">
    <property type="entry name" value="MeTrfase_TRM5/TYW2"/>
</dbReference>
<keyword evidence="2 10" id="KW-0489">Methyltransferase</keyword>
<dbReference type="AlphaFoldDB" id="A0AAV3Q4L9"/>
<evidence type="ECO:0000259" key="9">
    <source>
        <dbReference type="PROSITE" id="PS51684"/>
    </source>
</evidence>
<dbReference type="InterPro" id="IPR056743">
    <property type="entry name" value="TRM5-TYW2-like_MTfase"/>
</dbReference>
<evidence type="ECO:0000256" key="7">
    <source>
        <dbReference type="ARBA" id="ARBA00049400"/>
    </source>
</evidence>
<dbReference type="GO" id="GO:0005737">
    <property type="term" value="C:cytoplasm"/>
    <property type="evidence" value="ECO:0007669"/>
    <property type="project" value="TreeGrafter"/>
</dbReference>
<dbReference type="EMBL" id="BAABME010003356">
    <property type="protein sequence ID" value="GAA0158468.1"/>
    <property type="molecule type" value="Genomic_DNA"/>
</dbReference>
<dbReference type="Gene3D" id="3.30.1960.10">
    <property type="entry name" value="tRNA wybutosine-synthesizing-like"/>
    <property type="match status" value="1"/>
</dbReference>
<evidence type="ECO:0000313" key="10">
    <source>
        <dbReference type="EMBL" id="GAA0158468.1"/>
    </source>
</evidence>
<keyword evidence="3" id="KW-0808">Transferase</keyword>
<dbReference type="Pfam" id="PF02676">
    <property type="entry name" value="TYW3"/>
    <property type="match status" value="1"/>
</dbReference>
<evidence type="ECO:0000256" key="8">
    <source>
        <dbReference type="SAM" id="MobiDB-lite"/>
    </source>
</evidence>
<dbReference type="GO" id="GO:0031591">
    <property type="term" value="P:wybutosine biosynthetic process"/>
    <property type="evidence" value="ECO:0007669"/>
    <property type="project" value="TreeGrafter"/>
</dbReference>
<keyword evidence="11" id="KW-1185">Reference proteome</keyword>
<proteinExistence type="predicted"/>
<dbReference type="PROSITE" id="PS51684">
    <property type="entry name" value="SAM_MT_TRM5_TYW2"/>
    <property type="match status" value="1"/>
</dbReference>
<comment type="pathway">
    <text evidence="1">tRNA modification; wybutosine-tRNA(Phe) biosynthesis.</text>
</comment>
<dbReference type="Gene3D" id="2.120.10.80">
    <property type="entry name" value="Kelch-type beta propeller"/>
    <property type="match status" value="2"/>
</dbReference>
<evidence type="ECO:0000256" key="3">
    <source>
        <dbReference type="ARBA" id="ARBA00022679"/>
    </source>
</evidence>
<dbReference type="GO" id="GO:0102522">
    <property type="term" value="F:tRNA 4-demethylwyosine alpha-amino-alpha-carboxypropyltransferase activity"/>
    <property type="evidence" value="ECO:0007669"/>
    <property type="project" value="UniProtKB-EC"/>
</dbReference>
<evidence type="ECO:0000256" key="4">
    <source>
        <dbReference type="ARBA" id="ARBA00022691"/>
    </source>
</evidence>
<dbReference type="Pfam" id="PF02475">
    <property type="entry name" value="TRM5-TYW2_MTfase"/>
    <property type="match status" value="1"/>
</dbReference>
<dbReference type="CDD" id="cd02440">
    <property type="entry name" value="AdoMet_MTases"/>
    <property type="match status" value="1"/>
</dbReference>
<evidence type="ECO:0000256" key="5">
    <source>
        <dbReference type="ARBA" id="ARBA00022694"/>
    </source>
</evidence>
<dbReference type="InterPro" id="IPR029063">
    <property type="entry name" value="SAM-dependent_MTases_sf"/>
</dbReference>
<comment type="catalytic activity">
    <reaction evidence="6">
        <text>4-demethyl-7-[(3S)-3-amino-3-carboxypropyl]wyosine(37) in tRNA(Phe) + S-adenosyl-L-methionine = 7-[(3S)-3-amino-3-carboxypropyl]wyosine(37) in tRNA(Phe) + S-adenosyl-L-homocysteine + H(+)</text>
        <dbReference type="Rhea" id="RHEA:36635"/>
        <dbReference type="Rhea" id="RHEA-COMP:10378"/>
        <dbReference type="Rhea" id="RHEA-COMP:10379"/>
        <dbReference type="ChEBI" id="CHEBI:15378"/>
        <dbReference type="ChEBI" id="CHEBI:57856"/>
        <dbReference type="ChEBI" id="CHEBI:59789"/>
        <dbReference type="ChEBI" id="CHEBI:73543"/>
        <dbReference type="ChEBI" id="CHEBI:73550"/>
        <dbReference type="EC" id="2.1.1.282"/>
    </reaction>
</comment>
<keyword evidence="5" id="KW-0819">tRNA processing</keyword>
<evidence type="ECO:0000256" key="2">
    <source>
        <dbReference type="ARBA" id="ARBA00022603"/>
    </source>
</evidence>
<dbReference type="SUPFAM" id="SSF53335">
    <property type="entry name" value="S-adenosyl-L-methionine-dependent methyltransferases"/>
    <property type="match status" value="1"/>
</dbReference>
<dbReference type="Pfam" id="PF25133">
    <property type="entry name" value="TYW2_N_2"/>
    <property type="match status" value="1"/>
</dbReference>
<dbReference type="InterPro" id="IPR015915">
    <property type="entry name" value="Kelch-typ_b-propeller"/>
</dbReference>
<dbReference type="InterPro" id="IPR036602">
    <property type="entry name" value="tRNA_yW-synthesising-like_sf"/>
</dbReference>
<dbReference type="InterPro" id="IPR056744">
    <property type="entry name" value="TRM5/TYW2-like_N"/>
</dbReference>
<dbReference type="InterPro" id="IPR003827">
    <property type="entry name" value="tRNA_yW-synthesising"/>
</dbReference>
<dbReference type="Proteomes" id="UP001454036">
    <property type="component" value="Unassembled WGS sequence"/>
</dbReference>
<dbReference type="SUPFAM" id="SSF111278">
    <property type="entry name" value="SSo0622-like"/>
    <property type="match status" value="1"/>
</dbReference>
<feature type="region of interest" description="Disordered" evidence="8">
    <location>
        <begin position="1"/>
        <end position="26"/>
    </location>
</feature>
<evidence type="ECO:0000256" key="1">
    <source>
        <dbReference type="ARBA" id="ARBA00004797"/>
    </source>
</evidence>
<dbReference type="PANTHER" id="PTHR23245">
    <property type="entry name" value="TRNA METHYLTRANSFERASE"/>
    <property type="match status" value="1"/>
</dbReference>
<keyword evidence="4" id="KW-0949">S-adenosyl-L-methionine</keyword>
<comment type="catalytic activity">
    <reaction evidence="7">
        <text>4-demethylwyosine(37) in tRNA(Phe) + S-adenosyl-L-methionine = 4-demethyl-7-[(3S)-3-amino-3-carboxypropyl]wyosine(37) in tRNA(Phe) + S-methyl-5'-thioadenosine + H(+)</text>
        <dbReference type="Rhea" id="RHEA:36355"/>
        <dbReference type="Rhea" id="RHEA-COMP:10164"/>
        <dbReference type="Rhea" id="RHEA-COMP:10378"/>
        <dbReference type="ChEBI" id="CHEBI:15378"/>
        <dbReference type="ChEBI" id="CHEBI:17509"/>
        <dbReference type="ChEBI" id="CHEBI:59789"/>
        <dbReference type="ChEBI" id="CHEBI:64315"/>
        <dbReference type="ChEBI" id="CHEBI:73550"/>
        <dbReference type="EC" id="2.5.1.114"/>
    </reaction>
</comment>
<name>A0AAV3Q4L9_LITER</name>
<reference evidence="10 11" key="1">
    <citation type="submission" date="2024-01" db="EMBL/GenBank/DDBJ databases">
        <title>The complete chloroplast genome sequence of Lithospermum erythrorhizon: insights into the phylogenetic relationship among Boraginaceae species and the maternal lineages of purple gromwells.</title>
        <authorList>
            <person name="Okada T."/>
            <person name="Watanabe K."/>
        </authorList>
    </citation>
    <scope>NUCLEOTIDE SEQUENCE [LARGE SCALE GENOMIC DNA]</scope>
</reference>